<evidence type="ECO:0000256" key="6">
    <source>
        <dbReference type="RuleBase" id="RU363032"/>
    </source>
</evidence>
<comment type="caution">
    <text evidence="8">The sequence shown here is derived from an EMBL/GenBank/DDBJ whole genome shotgun (WGS) entry which is preliminary data.</text>
</comment>
<feature type="transmembrane region" description="Helical" evidence="6">
    <location>
        <begin position="28"/>
        <end position="49"/>
    </location>
</feature>
<dbReference type="GO" id="GO:0031460">
    <property type="term" value="P:glycine betaine transport"/>
    <property type="evidence" value="ECO:0007669"/>
    <property type="project" value="TreeGrafter"/>
</dbReference>
<sequence length="219" mass="23674">MIESFFKAASDFLVDNRAEIVLKTWEQFYISMLALLLGIIVAVPLGIVLSKTKKVAKIVMAITSVLQTLPSLAILALMIPILGVGKLPAIVALFIYTLLPILNNTFIGMQSVNKDLKNAGTSMGMTKFQSIYLIEFPLAIPVIMAGIRLSAVYAISWATLASYIGAGGLGDFIFNGLNLYQPEFIIGGAVLVTILALIVDGLLSKVEKWATPKGLRIER</sequence>
<organism evidence="8 9">
    <name type="scientific">Kurthia sibirica</name>
    <dbReference type="NCBI Taxonomy" id="202750"/>
    <lineage>
        <taxon>Bacteria</taxon>
        <taxon>Bacillati</taxon>
        <taxon>Bacillota</taxon>
        <taxon>Bacilli</taxon>
        <taxon>Bacillales</taxon>
        <taxon>Caryophanaceae</taxon>
        <taxon>Kurthia</taxon>
    </lineage>
</organism>
<feature type="transmembrane region" description="Helical" evidence="6">
    <location>
        <begin position="89"/>
        <end position="110"/>
    </location>
</feature>
<dbReference type="AlphaFoldDB" id="A0A2U3AQ84"/>
<dbReference type="InterPro" id="IPR035906">
    <property type="entry name" value="MetI-like_sf"/>
</dbReference>
<keyword evidence="5 6" id="KW-0472">Membrane</keyword>
<evidence type="ECO:0000313" key="8">
    <source>
        <dbReference type="EMBL" id="PWI26679.1"/>
    </source>
</evidence>
<keyword evidence="3 6" id="KW-0812">Transmembrane</keyword>
<dbReference type="GO" id="GO:0055085">
    <property type="term" value="P:transmembrane transport"/>
    <property type="evidence" value="ECO:0007669"/>
    <property type="project" value="InterPro"/>
</dbReference>
<dbReference type="PANTHER" id="PTHR30177:SF28">
    <property type="entry name" value="CHOLINE TRANSPORT SYSTEM PERMEASE PROTEIN OPUBB"/>
    <property type="match status" value="1"/>
</dbReference>
<evidence type="ECO:0000256" key="2">
    <source>
        <dbReference type="ARBA" id="ARBA00022448"/>
    </source>
</evidence>
<feature type="transmembrane region" description="Helical" evidence="6">
    <location>
        <begin position="131"/>
        <end position="164"/>
    </location>
</feature>
<keyword evidence="2 6" id="KW-0813">Transport</keyword>
<evidence type="ECO:0000313" key="9">
    <source>
        <dbReference type="Proteomes" id="UP000245938"/>
    </source>
</evidence>
<feature type="transmembrane region" description="Helical" evidence="6">
    <location>
        <begin position="184"/>
        <end position="203"/>
    </location>
</feature>
<accession>A0A2U3AQ84</accession>
<dbReference type="SUPFAM" id="SSF161098">
    <property type="entry name" value="MetI-like"/>
    <property type="match status" value="1"/>
</dbReference>
<dbReference type="PANTHER" id="PTHR30177">
    <property type="entry name" value="GLYCINE BETAINE/L-PROLINE TRANSPORT SYSTEM PERMEASE PROTEIN PROW"/>
    <property type="match status" value="1"/>
</dbReference>
<feature type="domain" description="ABC transmembrane type-1" evidence="7">
    <location>
        <begin position="24"/>
        <end position="203"/>
    </location>
</feature>
<dbReference type="EMBL" id="QFVR01000002">
    <property type="protein sequence ID" value="PWI26679.1"/>
    <property type="molecule type" value="Genomic_DNA"/>
</dbReference>
<dbReference type="Gene3D" id="1.10.3720.10">
    <property type="entry name" value="MetI-like"/>
    <property type="match status" value="1"/>
</dbReference>
<proteinExistence type="inferred from homology"/>
<dbReference type="InterPro" id="IPR000515">
    <property type="entry name" value="MetI-like"/>
</dbReference>
<name>A0A2U3AQ84_9BACL</name>
<dbReference type="OrthoDB" id="9801163at2"/>
<evidence type="ECO:0000259" key="7">
    <source>
        <dbReference type="PROSITE" id="PS50928"/>
    </source>
</evidence>
<evidence type="ECO:0000256" key="3">
    <source>
        <dbReference type="ARBA" id="ARBA00022692"/>
    </source>
</evidence>
<dbReference type="FunFam" id="1.10.3720.10:FF:000001">
    <property type="entry name" value="Glycine betaine ABC transporter, permease"/>
    <property type="match status" value="1"/>
</dbReference>
<evidence type="ECO:0000256" key="1">
    <source>
        <dbReference type="ARBA" id="ARBA00004141"/>
    </source>
</evidence>
<dbReference type="CDD" id="cd06261">
    <property type="entry name" value="TM_PBP2"/>
    <property type="match status" value="1"/>
</dbReference>
<keyword evidence="4 6" id="KW-1133">Transmembrane helix</keyword>
<gene>
    <name evidence="8" type="ORF">DEX24_02670</name>
</gene>
<keyword evidence="9" id="KW-1185">Reference proteome</keyword>
<dbReference type="InterPro" id="IPR051204">
    <property type="entry name" value="ABC_transp_perm/SBD"/>
</dbReference>
<dbReference type="PROSITE" id="PS50928">
    <property type="entry name" value="ABC_TM1"/>
    <property type="match status" value="1"/>
</dbReference>
<evidence type="ECO:0000256" key="5">
    <source>
        <dbReference type="ARBA" id="ARBA00023136"/>
    </source>
</evidence>
<reference evidence="8 9" key="1">
    <citation type="submission" date="2018-05" db="EMBL/GenBank/DDBJ databases">
        <title>Kurthia sibirica genome sequence.</title>
        <authorList>
            <person name="Maclea K.S."/>
            <person name="Goen A.E."/>
        </authorList>
    </citation>
    <scope>NUCLEOTIDE SEQUENCE [LARGE SCALE GENOMIC DNA]</scope>
    <source>
        <strain evidence="8 9">ATCC 49154</strain>
    </source>
</reference>
<feature type="transmembrane region" description="Helical" evidence="6">
    <location>
        <begin position="61"/>
        <end position="83"/>
    </location>
</feature>
<comment type="similarity">
    <text evidence="6">Belongs to the binding-protein-dependent transport system permease family.</text>
</comment>
<dbReference type="RefSeq" id="WP_109304850.1">
    <property type="nucleotide sequence ID" value="NZ_BJUF01000002.1"/>
</dbReference>
<dbReference type="GO" id="GO:0005886">
    <property type="term" value="C:plasma membrane"/>
    <property type="evidence" value="ECO:0007669"/>
    <property type="project" value="UniProtKB-SubCell"/>
</dbReference>
<dbReference type="Pfam" id="PF00528">
    <property type="entry name" value="BPD_transp_1"/>
    <property type="match status" value="1"/>
</dbReference>
<dbReference type="Proteomes" id="UP000245938">
    <property type="component" value="Unassembled WGS sequence"/>
</dbReference>
<evidence type="ECO:0000256" key="4">
    <source>
        <dbReference type="ARBA" id="ARBA00022989"/>
    </source>
</evidence>
<protein>
    <submittedName>
        <fullName evidence="8">Choline ABC transporter permease</fullName>
    </submittedName>
</protein>
<comment type="subcellular location">
    <subcellularLocation>
        <location evidence="6">Cell membrane</location>
        <topology evidence="6">Multi-pass membrane protein</topology>
    </subcellularLocation>
    <subcellularLocation>
        <location evidence="1">Membrane</location>
        <topology evidence="1">Multi-pass membrane protein</topology>
    </subcellularLocation>
</comment>